<gene>
    <name evidence="3" type="ORF">H1W37_00140</name>
</gene>
<feature type="signal peptide" evidence="1">
    <location>
        <begin position="1"/>
        <end position="36"/>
    </location>
</feature>
<keyword evidence="4" id="KW-1185">Reference proteome</keyword>
<dbReference type="InterPro" id="IPR028096">
    <property type="entry name" value="EfeO_Cupredoxin"/>
</dbReference>
<keyword evidence="1" id="KW-0732">Signal</keyword>
<evidence type="ECO:0000313" key="3">
    <source>
        <dbReference type="EMBL" id="MBA4610040.1"/>
    </source>
</evidence>
<comment type="caution">
    <text evidence="3">The sequence shown here is derived from an EMBL/GenBank/DDBJ whole genome shotgun (WGS) entry which is preliminary data.</text>
</comment>
<reference evidence="3 4" key="2">
    <citation type="submission" date="2020-08" db="EMBL/GenBank/DDBJ databases">
        <title>Stappia taiwanensis sp. nov., isolated from a coastal thermal spring.</title>
        <authorList>
            <person name="Kampfer P."/>
        </authorList>
    </citation>
    <scope>NUCLEOTIDE SEQUENCE [LARGE SCALE GENOMIC DNA]</scope>
    <source>
        <strain evidence="3 4">DSM 23284</strain>
    </source>
</reference>
<evidence type="ECO:0000256" key="1">
    <source>
        <dbReference type="SAM" id="SignalP"/>
    </source>
</evidence>
<accession>A0A838XT08</accession>
<dbReference type="AlphaFoldDB" id="A0A838XT08"/>
<feature type="chain" id="PRO_5032310103" evidence="1">
    <location>
        <begin position="37"/>
        <end position="127"/>
    </location>
</feature>
<name>A0A838XT08_9HYPH</name>
<dbReference type="InterPro" id="IPR008972">
    <property type="entry name" value="Cupredoxin"/>
</dbReference>
<evidence type="ECO:0000313" key="4">
    <source>
        <dbReference type="Proteomes" id="UP000559404"/>
    </source>
</evidence>
<proteinExistence type="predicted"/>
<dbReference type="Gene3D" id="2.60.40.420">
    <property type="entry name" value="Cupredoxins - blue copper proteins"/>
    <property type="match status" value="1"/>
</dbReference>
<dbReference type="Proteomes" id="UP000559404">
    <property type="component" value="Unassembled WGS sequence"/>
</dbReference>
<sequence>MSLFRFVSPGLARAQARVLALTLPLCLALAPSPSLAADMPVFEMELRDGVVTPTRIEVEAGTTFKIVLHNTGTTAAEFESLRMRKEKVLGPGVTSFVVIRRLSPGSYPFFDEFHMDKETAHGVIVAR</sequence>
<protein>
    <submittedName>
        <fullName evidence="3">Cupredoxin domain-containing protein</fullName>
    </submittedName>
</protein>
<dbReference type="Pfam" id="PF13473">
    <property type="entry name" value="Cupredoxin_1"/>
    <property type="match status" value="1"/>
</dbReference>
<evidence type="ECO:0000259" key="2">
    <source>
        <dbReference type="Pfam" id="PF13473"/>
    </source>
</evidence>
<dbReference type="EMBL" id="JACEON010000001">
    <property type="protein sequence ID" value="MBA4610040.1"/>
    <property type="molecule type" value="Genomic_DNA"/>
</dbReference>
<dbReference type="SUPFAM" id="SSF49503">
    <property type="entry name" value="Cupredoxins"/>
    <property type="match status" value="1"/>
</dbReference>
<dbReference type="RefSeq" id="WP_181758246.1">
    <property type="nucleotide sequence ID" value="NZ_BMCR01000001.1"/>
</dbReference>
<organism evidence="3 4">
    <name type="scientific">Stappia taiwanensis</name>
    <dbReference type="NCBI Taxonomy" id="992267"/>
    <lineage>
        <taxon>Bacteria</taxon>
        <taxon>Pseudomonadati</taxon>
        <taxon>Pseudomonadota</taxon>
        <taxon>Alphaproteobacteria</taxon>
        <taxon>Hyphomicrobiales</taxon>
        <taxon>Stappiaceae</taxon>
        <taxon>Stappia</taxon>
    </lineage>
</organism>
<reference evidence="3 4" key="1">
    <citation type="submission" date="2020-07" db="EMBL/GenBank/DDBJ databases">
        <authorList>
            <person name="Li M."/>
        </authorList>
    </citation>
    <scope>NUCLEOTIDE SEQUENCE [LARGE SCALE GENOMIC DNA]</scope>
    <source>
        <strain evidence="3 4">DSM 23284</strain>
    </source>
</reference>
<feature type="domain" description="EfeO-type cupredoxin-like" evidence="2">
    <location>
        <begin position="24"/>
        <end position="126"/>
    </location>
</feature>